<name>A0ABT8E4M5_9BACL</name>
<evidence type="ECO:0000313" key="2">
    <source>
        <dbReference type="EMBL" id="MDN4072834.1"/>
    </source>
</evidence>
<reference evidence="2" key="1">
    <citation type="submission" date="2023-06" db="EMBL/GenBank/DDBJ databases">
        <title>Draft Genome Sequences of Representative Paenibacillus Polymyxa, Bacillus cereus, Fictibacillus sp., and Brevibacillus agri Strains Isolated from Amazonian Dark Earth.</title>
        <authorList>
            <person name="Pellegrinetti T.A."/>
            <person name="Cunha I.C.M."/>
            <person name="Chaves M.G."/>
            <person name="Freitas A.S."/>
            <person name="Silva A.V.R."/>
            <person name="Tsai S.M."/>
            <person name="Mendes L.W."/>
        </authorList>
    </citation>
    <scope>NUCLEOTIDE SEQUENCE</scope>
    <source>
        <strain evidence="2">CENA-BCM004</strain>
    </source>
</reference>
<dbReference type="RefSeq" id="WP_290398918.1">
    <property type="nucleotide sequence ID" value="NZ_JAUHLN010000001.1"/>
</dbReference>
<keyword evidence="1" id="KW-1133">Transmembrane helix</keyword>
<keyword evidence="3" id="KW-1185">Reference proteome</keyword>
<sequence length="83" mass="9475">MNVFAWVTRNSSTFAPVMPLCLGRWDIVKFYLNVHPVWIGMIINILTIMSASLIDNADEWKWSFSVSSFAVYLLEKDGSTEIS</sequence>
<evidence type="ECO:0000256" key="1">
    <source>
        <dbReference type="SAM" id="Phobius"/>
    </source>
</evidence>
<feature type="transmembrane region" description="Helical" evidence="1">
    <location>
        <begin position="35"/>
        <end position="54"/>
    </location>
</feature>
<keyword evidence="1" id="KW-0812">Transmembrane</keyword>
<gene>
    <name evidence="2" type="ORF">QYF49_07285</name>
</gene>
<organism evidence="2 3">
    <name type="scientific">Fictibacillus terranigra</name>
    <dbReference type="NCBI Taxonomy" id="3058424"/>
    <lineage>
        <taxon>Bacteria</taxon>
        <taxon>Bacillati</taxon>
        <taxon>Bacillota</taxon>
        <taxon>Bacilli</taxon>
        <taxon>Bacillales</taxon>
        <taxon>Fictibacillaceae</taxon>
        <taxon>Fictibacillus</taxon>
    </lineage>
</organism>
<accession>A0ABT8E4M5</accession>
<proteinExistence type="predicted"/>
<evidence type="ECO:0000313" key="3">
    <source>
        <dbReference type="Proteomes" id="UP001168694"/>
    </source>
</evidence>
<keyword evidence="1" id="KW-0472">Membrane</keyword>
<dbReference type="EMBL" id="JAUHLN010000001">
    <property type="protein sequence ID" value="MDN4072834.1"/>
    <property type="molecule type" value="Genomic_DNA"/>
</dbReference>
<comment type="caution">
    <text evidence="2">The sequence shown here is derived from an EMBL/GenBank/DDBJ whole genome shotgun (WGS) entry which is preliminary data.</text>
</comment>
<protein>
    <submittedName>
        <fullName evidence="2">Uncharacterized protein</fullName>
    </submittedName>
</protein>
<dbReference type="Proteomes" id="UP001168694">
    <property type="component" value="Unassembled WGS sequence"/>
</dbReference>